<organism evidence="1 2">
    <name type="scientific">Pseudoalteromonas arctica</name>
    <dbReference type="NCBI Taxonomy" id="394751"/>
    <lineage>
        <taxon>Bacteria</taxon>
        <taxon>Pseudomonadati</taxon>
        <taxon>Pseudomonadota</taxon>
        <taxon>Gammaproteobacteria</taxon>
        <taxon>Alteromonadales</taxon>
        <taxon>Pseudoalteromonadaceae</taxon>
        <taxon>Pseudoalteromonas</taxon>
    </lineage>
</organism>
<dbReference type="EMBL" id="JABBMT010000049">
    <property type="protein sequence ID" value="NMM42658.1"/>
    <property type="molecule type" value="Genomic_DNA"/>
</dbReference>
<dbReference type="NCBIfam" id="NF033831">
    <property type="entry name" value="sce7725_fam"/>
    <property type="match status" value="1"/>
</dbReference>
<proteinExistence type="predicted"/>
<protein>
    <submittedName>
        <fullName evidence="1">Sce7725 family protein</fullName>
    </submittedName>
</protein>
<keyword evidence="2" id="KW-1185">Reference proteome</keyword>
<gene>
    <name evidence="1" type="ORF">HHO47_18070</name>
</gene>
<dbReference type="Proteomes" id="UP000570493">
    <property type="component" value="Unassembled WGS sequence"/>
</dbReference>
<name>A0A7Y0DW18_9GAMM</name>
<dbReference type="InterPro" id="IPR047727">
    <property type="entry name" value="Sce7725-like"/>
</dbReference>
<sequence length="173" mass="20110">MFIEHSSSTIYQDQFSAFERVLIDDCFNRKSTNREYRAQLEEFFTDLHVHYERRGFQGYGDFSVVGDYFAEGGGQAITAALHITFDKPTLEIYIRHFLSEERKVADEVPILLEEAISELESFIRTKPEILMWSKSLNEVLEIYQGGCKTSLAYIKKLSIAHHFELMHKVATNK</sequence>
<dbReference type="AlphaFoldDB" id="A0A7Y0DW18"/>
<evidence type="ECO:0000313" key="1">
    <source>
        <dbReference type="EMBL" id="NMM42658.1"/>
    </source>
</evidence>
<accession>A0A7Y0DW18</accession>
<reference evidence="1" key="1">
    <citation type="submission" date="2020-04" db="EMBL/GenBank/DDBJ databases">
        <title>Genome Sequencing for Pseudoaltermonas arctica.</title>
        <authorList>
            <person name="Elkins N.S."/>
        </authorList>
    </citation>
    <scope>NUCLEOTIDE SEQUENCE [LARGE SCALE GENOMIC DNA]</scope>
    <source>
        <strain evidence="1">NEC-BIFX-2020_0012</strain>
    </source>
</reference>
<comment type="caution">
    <text evidence="1">The sequence shown here is derived from an EMBL/GenBank/DDBJ whole genome shotgun (WGS) entry which is preliminary data.</text>
</comment>
<evidence type="ECO:0000313" key="2">
    <source>
        <dbReference type="Proteomes" id="UP000570493"/>
    </source>
</evidence>